<feature type="domain" description="Cyclic nucleotide-binding" evidence="4">
    <location>
        <begin position="22"/>
        <end position="125"/>
    </location>
</feature>
<dbReference type="Proteomes" id="UP000069241">
    <property type="component" value="Chromosome"/>
</dbReference>
<evidence type="ECO:0000313" key="6">
    <source>
        <dbReference type="EMBL" id="AMD90725.1"/>
    </source>
</evidence>
<dbReference type="SMART" id="SM00100">
    <property type="entry name" value="cNMP"/>
    <property type="match status" value="1"/>
</dbReference>
<dbReference type="InterPro" id="IPR018490">
    <property type="entry name" value="cNMP-bd_dom_sf"/>
</dbReference>
<protein>
    <submittedName>
        <fullName evidence="6">Crp/Fnr family transcriptional regulator</fullName>
    </submittedName>
</protein>
<keyword evidence="7" id="KW-1185">Reference proteome</keyword>
<dbReference type="EMBL" id="CP014229">
    <property type="protein sequence ID" value="AMD90725.1"/>
    <property type="molecule type" value="Genomic_DNA"/>
</dbReference>
<dbReference type="SUPFAM" id="SSF46785">
    <property type="entry name" value="Winged helix' DNA-binding domain"/>
    <property type="match status" value="1"/>
</dbReference>
<dbReference type="InterPro" id="IPR018335">
    <property type="entry name" value="Tscrpt_reg_HTH_Crp-type_CS"/>
</dbReference>
<dbReference type="Pfam" id="PF00027">
    <property type="entry name" value="cNMP_binding"/>
    <property type="match status" value="1"/>
</dbReference>
<dbReference type="GO" id="GO:0003700">
    <property type="term" value="F:DNA-binding transcription factor activity"/>
    <property type="evidence" value="ECO:0007669"/>
    <property type="project" value="InterPro"/>
</dbReference>
<dbReference type="GO" id="GO:0003677">
    <property type="term" value="F:DNA binding"/>
    <property type="evidence" value="ECO:0007669"/>
    <property type="project" value="UniProtKB-KW"/>
</dbReference>
<evidence type="ECO:0000256" key="3">
    <source>
        <dbReference type="ARBA" id="ARBA00023163"/>
    </source>
</evidence>
<dbReference type="PROSITE" id="PS00042">
    <property type="entry name" value="HTH_CRP_1"/>
    <property type="match status" value="1"/>
</dbReference>
<evidence type="ECO:0000259" key="5">
    <source>
        <dbReference type="PROSITE" id="PS51063"/>
    </source>
</evidence>
<dbReference type="InterPro" id="IPR014710">
    <property type="entry name" value="RmlC-like_jellyroll"/>
</dbReference>
<reference evidence="7" key="1">
    <citation type="submission" date="2016-02" db="EMBL/GenBank/DDBJ databases">
        <authorList>
            <person name="Holder M.E."/>
            <person name="Ajami N.J."/>
            <person name="Petrosino J.F."/>
        </authorList>
    </citation>
    <scope>NUCLEOTIDE SEQUENCE [LARGE SCALE GENOMIC DNA]</scope>
    <source>
        <strain evidence="7">CCUG 45958</strain>
    </source>
</reference>
<dbReference type="InterPro" id="IPR036390">
    <property type="entry name" value="WH_DNA-bd_sf"/>
</dbReference>
<evidence type="ECO:0000313" key="7">
    <source>
        <dbReference type="Proteomes" id="UP000069241"/>
    </source>
</evidence>
<dbReference type="PANTHER" id="PTHR24567">
    <property type="entry name" value="CRP FAMILY TRANSCRIPTIONAL REGULATORY PROTEIN"/>
    <property type="match status" value="1"/>
</dbReference>
<dbReference type="KEGG" id="dfi:AXF13_11655"/>
<evidence type="ECO:0000256" key="1">
    <source>
        <dbReference type="ARBA" id="ARBA00023015"/>
    </source>
</evidence>
<organism evidence="6 7">
    <name type="scientific">Desulfovibrio fairfieldensis</name>
    <dbReference type="NCBI Taxonomy" id="44742"/>
    <lineage>
        <taxon>Bacteria</taxon>
        <taxon>Pseudomonadati</taxon>
        <taxon>Thermodesulfobacteriota</taxon>
        <taxon>Desulfovibrionia</taxon>
        <taxon>Desulfovibrionales</taxon>
        <taxon>Desulfovibrionaceae</taxon>
        <taxon>Desulfovibrio</taxon>
    </lineage>
</organism>
<dbReference type="Gene3D" id="1.10.10.10">
    <property type="entry name" value="Winged helix-like DNA-binding domain superfamily/Winged helix DNA-binding domain"/>
    <property type="match status" value="1"/>
</dbReference>
<dbReference type="CDD" id="cd00038">
    <property type="entry name" value="CAP_ED"/>
    <property type="match status" value="1"/>
</dbReference>
<dbReference type="PROSITE" id="PS51063">
    <property type="entry name" value="HTH_CRP_2"/>
    <property type="match status" value="1"/>
</dbReference>
<dbReference type="STRING" id="44742.AXF13_11655"/>
<dbReference type="GO" id="GO:0005829">
    <property type="term" value="C:cytosol"/>
    <property type="evidence" value="ECO:0007669"/>
    <property type="project" value="TreeGrafter"/>
</dbReference>
<dbReference type="InterPro" id="IPR050397">
    <property type="entry name" value="Env_Response_Regulators"/>
</dbReference>
<dbReference type="InterPro" id="IPR036388">
    <property type="entry name" value="WH-like_DNA-bd_sf"/>
</dbReference>
<accession>A0A109W4P5</accession>
<evidence type="ECO:0000256" key="2">
    <source>
        <dbReference type="ARBA" id="ARBA00023125"/>
    </source>
</evidence>
<sequence>MPESPLKEPAQQAVLTALGNGLFAVLRPEERLALAGHARLRAFAKGEVLFREGQESADPAFLLSGLVKLSRSAPRGRECVLHLVRPGRLLDAGVLFYEGGLPASAMGVREGRLLWLDKRALLAVLRGNAALGLGLIAALSLRQRLFINKLAGSQGRISASRRVAAWLLHRSKMEKTDALDLGVSREILARLVGISRESLSRELSRLAANGLISVERRRVLLLDRAGLQKLADS</sequence>
<evidence type="ECO:0000259" key="4">
    <source>
        <dbReference type="PROSITE" id="PS50042"/>
    </source>
</evidence>
<dbReference type="AlphaFoldDB" id="A0A109W4P5"/>
<keyword evidence="1" id="KW-0805">Transcription regulation</keyword>
<proteinExistence type="predicted"/>
<dbReference type="PROSITE" id="PS50042">
    <property type="entry name" value="CNMP_BINDING_3"/>
    <property type="match status" value="1"/>
</dbReference>
<dbReference type="Gene3D" id="2.60.120.10">
    <property type="entry name" value="Jelly Rolls"/>
    <property type="match status" value="1"/>
</dbReference>
<dbReference type="InterPro" id="IPR000595">
    <property type="entry name" value="cNMP-bd_dom"/>
</dbReference>
<feature type="domain" description="HTH crp-type" evidence="5">
    <location>
        <begin position="157"/>
        <end position="225"/>
    </location>
</feature>
<dbReference type="SUPFAM" id="SSF51206">
    <property type="entry name" value="cAMP-binding domain-like"/>
    <property type="match status" value="1"/>
</dbReference>
<dbReference type="PANTHER" id="PTHR24567:SF74">
    <property type="entry name" value="HTH-TYPE TRANSCRIPTIONAL REGULATOR ARCR"/>
    <property type="match status" value="1"/>
</dbReference>
<name>A0A109W4P5_9BACT</name>
<dbReference type="InterPro" id="IPR012318">
    <property type="entry name" value="HTH_CRP"/>
</dbReference>
<gene>
    <name evidence="6" type="ORF">AXF13_11655</name>
</gene>
<dbReference type="Pfam" id="PF13545">
    <property type="entry name" value="HTH_Crp_2"/>
    <property type="match status" value="1"/>
</dbReference>
<dbReference type="SMART" id="SM00419">
    <property type="entry name" value="HTH_CRP"/>
    <property type="match status" value="1"/>
</dbReference>
<keyword evidence="3" id="KW-0804">Transcription</keyword>
<keyword evidence="2" id="KW-0238">DNA-binding</keyword>